<gene>
    <name evidence="1" type="ORF">H310_15201</name>
</gene>
<organism evidence="1">
    <name type="scientific">Aphanomyces invadans</name>
    <dbReference type="NCBI Taxonomy" id="157072"/>
    <lineage>
        <taxon>Eukaryota</taxon>
        <taxon>Sar</taxon>
        <taxon>Stramenopiles</taxon>
        <taxon>Oomycota</taxon>
        <taxon>Saprolegniomycetes</taxon>
        <taxon>Saprolegniales</taxon>
        <taxon>Verrucalvaceae</taxon>
        <taxon>Aphanomyces</taxon>
    </lineage>
</organism>
<sequence length="131" mass="15054">MKKSKGPTADEKQQVLDAHLRGDDWSLVAQHNGMSYATAWRKVTAEILDALEKYLDENCQYTLREMKSFIEADINGTNISVQTISRHILGMLYTVKQVRIEPAACNNDVNKQKRREFALKLKQHQTKGDYI</sequence>
<dbReference type="GeneID" id="20092251"/>
<reference evidence="1" key="1">
    <citation type="submission" date="2013-12" db="EMBL/GenBank/DDBJ databases">
        <title>The Genome Sequence of Aphanomyces invadans NJM9701.</title>
        <authorList>
            <consortium name="The Broad Institute Genomics Platform"/>
            <person name="Russ C."/>
            <person name="Tyler B."/>
            <person name="van West P."/>
            <person name="Dieguez-Uribeondo J."/>
            <person name="Young S.K."/>
            <person name="Zeng Q."/>
            <person name="Gargeya S."/>
            <person name="Fitzgerald M."/>
            <person name="Abouelleil A."/>
            <person name="Alvarado L."/>
            <person name="Chapman S.B."/>
            <person name="Gainer-Dewar J."/>
            <person name="Goldberg J."/>
            <person name="Griggs A."/>
            <person name="Gujja S."/>
            <person name="Hansen M."/>
            <person name="Howarth C."/>
            <person name="Imamovic A."/>
            <person name="Ireland A."/>
            <person name="Larimer J."/>
            <person name="McCowan C."/>
            <person name="Murphy C."/>
            <person name="Pearson M."/>
            <person name="Poon T.W."/>
            <person name="Priest M."/>
            <person name="Roberts A."/>
            <person name="Saif S."/>
            <person name="Shea T."/>
            <person name="Sykes S."/>
            <person name="Wortman J."/>
            <person name="Nusbaum C."/>
            <person name="Birren B."/>
        </authorList>
    </citation>
    <scope>NUCLEOTIDE SEQUENCE [LARGE SCALE GENOMIC DNA]</scope>
    <source>
        <strain evidence="1">NJM9701</strain>
    </source>
</reference>
<protein>
    <submittedName>
        <fullName evidence="1">Uncharacterized protein</fullName>
    </submittedName>
</protein>
<proteinExistence type="predicted"/>
<name>A0A024T8N4_9STRA</name>
<accession>A0A024T8N4</accession>
<feature type="non-terminal residue" evidence="1">
    <location>
        <position position="131"/>
    </location>
</feature>
<evidence type="ECO:0000313" key="1">
    <source>
        <dbReference type="EMBL" id="ETV89956.1"/>
    </source>
</evidence>
<dbReference type="EMBL" id="KI914169">
    <property type="protein sequence ID" value="ETV89956.1"/>
    <property type="molecule type" value="Genomic_DNA"/>
</dbReference>
<dbReference type="RefSeq" id="XP_008881408.1">
    <property type="nucleotide sequence ID" value="XM_008883186.1"/>
</dbReference>
<dbReference type="OrthoDB" id="118294at2759"/>
<dbReference type="VEuPathDB" id="FungiDB:H310_15201"/>
<dbReference type="AlphaFoldDB" id="A0A024T8N4"/>